<accession>A0A1J4P683</accession>
<comment type="caution">
    <text evidence="1">The sequence shown here is derived from an EMBL/GenBank/DDBJ whole genome shotgun (WGS) entry which is preliminary data.</text>
</comment>
<dbReference type="OrthoDB" id="3399671at2"/>
<organism evidence="1 2">
    <name type="scientific">Streptomyces mangrovisoli</name>
    <dbReference type="NCBI Taxonomy" id="1428628"/>
    <lineage>
        <taxon>Bacteria</taxon>
        <taxon>Bacillati</taxon>
        <taxon>Actinomycetota</taxon>
        <taxon>Actinomycetes</taxon>
        <taxon>Kitasatosporales</taxon>
        <taxon>Streptomycetaceae</taxon>
        <taxon>Streptomyces</taxon>
    </lineage>
</organism>
<proteinExistence type="predicted"/>
<gene>
    <name evidence="1" type="ORF">WN71_003225</name>
</gene>
<keyword evidence="2" id="KW-1185">Reference proteome</keyword>
<evidence type="ECO:0000313" key="2">
    <source>
        <dbReference type="Proteomes" id="UP000034196"/>
    </source>
</evidence>
<dbReference type="AlphaFoldDB" id="A0A1J4P683"/>
<reference evidence="1" key="1">
    <citation type="submission" date="2016-10" db="EMBL/GenBank/DDBJ databases">
        <title>Genome sequence of Streptomyces mangrovisoli MUSC 149.</title>
        <authorList>
            <person name="Lee L.-H."/>
            <person name="Ser H.-L."/>
        </authorList>
    </citation>
    <scope>NUCLEOTIDE SEQUENCE [LARGE SCALE GENOMIC DNA]</scope>
    <source>
        <strain evidence="1">MUSC 149</strain>
    </source>
</reference>
<dbReference type="Proteomes" id="UP000034196">
    <property type="component" value="Unassembled WGS sequence"/>
</dbReference>
<evidence type="ECO:0000313" key="1">
    <source>
        <dbReference type="EMBL" id="OIJ69268.1"/>
    </source>
</evidence>
<name>A0A1J4P683_9ACTN</name>
<sequence>MHHRPRVRTTFSTLTQLLLASDRTIGLTDLRFCATYGGIPPGYPCKPVNDLRIESLLRHAELAHPTAPVHLLPPPREHPALYSGASGPVEVLPPIACTGTFHSAPLDPSHDPSLYRSTLTIVWFQHTPTLPTATGTDPPLHTVPWDHLARDRRL</sequence>
<protein>
    <submittedName>
        <fullName evidence="1">Uncharacterized protein</fullName>
    </submittedName>
</protein>
<dbReference type="STRING" id="1428628.WN71_003225"/>
<dbReference type="EMBL" id="LAVA02000005">
    <property type="protein sequence ID" value="OIJ69268.1"/>
    <property type="molecule type" value="Genomic_DNA"/>
</dbReference>